<dbReference type="InterPro" id="IPR036188">
    <property type="entry name" value="FAD/NAD-bd_sf"/>
</dbReference>
<evidence type="ECO:0000313" key="7">
    <source>
        <dbReference type="EMBL" id="MFI6504437.1"/>
    </source>
</evidence>
<accession>A0ABW7Z933</accession>
<protein>
    <submittedName>
        <fullName evidence="7">NAD(P)/FAD-dependent oxidoreductase</fullName>
    </submittedName>
</protein>
<feature type="domain" description="Reductase C-terminal" evidence="6">
    <location>
        <begin position="308"/>
        <end position="369"/>
    </location>
</feature>
<gene>
    <name evidence="7" type="ORF">ACIBG2_44130</name>
</gene>
<dbReference type="Gene3D" id="3.50.50.60">
    <property type="entry name" value="FAD/NAD(P)-binding domain"/>
    <property type="match status" value="2"/>
</dbReference>
<evidence type="ECO:0000313" key="8">
    <source>
        <dbReference type="Proteomes" id="UP001612741"/>
    </source>
</evidence>
<dbReference type="Pfam" id="PF07992">
    <property type="entry name" value="Pyr_redox_2"/>
    <property type="match status" value="1"/>
</dbReference>
<dbReference type="PRINTS" id="PR00368">
    <property type="entry name" value="FADPNR"/>
</dbReference>
<dbReference type="Pfam" id="PF14759">
    <property type="entry name" value="Reductase_C"/>
    <property type="match status" value="1"/>
</dbReference>
<reference evidence="7 8" key="1">
    <citation type="submission" date="2024-10" db="EMBL/GenBank/DDBJ databases">
        <title>The Natural Products Discovery Center: Release of the First 8490 Sequenced Strains for Exploring Actinobacteria Biosynthetic Diversity.</title>
        <authorList>
            <person name="Kalkreuter E."/>
            <person name="Kautsar S.A."/>
            <person name="Yang D."/>
            <person name="Bader C.D."/>
            <person name="Teijaro C.N."/>
            <person name="Fluegel L."/>
            <person name="Davis C.M."/>
            <person name="Simpson J.R."/>
            <person name="Lauterbach L."/>
            <person name="Steele A.D."/>
            <person name="Gui C."/>
            <person name="Meng S."/>
            <person name="Li G."/>
            <person name="Viehrig K."/>
            <person name="Ye F."/>
            <person name="Su P."/>
            <person name="Kiefer A.F."/>
            <person name="Nichols A."/>
            <person name="Cepeda A.J."/>
            <person name="Yan W."/>
            <person name="Fan B."/>
            <person name="Jiang Y."/>
            <person name="Adhikari A."/>
            <person name="Zheng C.-J."/>
            <person name="Schuster L."/>
            <person name="Cowan T.M."/>
            <person name="Smanski M.J."/>
            <person name="Chevrette M.G."/>
            <person name="De Carvalho L.P.S."/>
            <person name="Shen B."/>
        </authorList>
    </citation>
    <scope>NUCLEOTIDE SEQUENCE [LARGE SCALE GENOMIC DNA]</scope>
    <source>
        <strain evidence="7 8">NPDC050545</strain>
    </source>
</reference>
<comment type="caution">
    <text evidence="7">The sequence shown here is derived from an EMBL/GenBank/DDBJ whole genome shotgun (WGS) entry which is preliminary data.</text>
</comment>
<evidence type="ECO:0000259" key="6">
    <source>
        <dbReference type="Pfam" id="PF14759"/>
    </source>
</evidence>
<evidence type="ECO:0000256" key="4">
    <source>
        <dbReference type="ARBA" id="ARBA00023002"/>
    </source>
</evidence>
<organism evidence="7 8">
    <name type="scientific">Nonomuraea typhae</name>
    <dbReference type="NCBI Taxonomy" id="2603600"/>
    <lineage>
        <taxon>Bacteria</taxon>
        <taxon>Bacillati</taxon>
        <taxon>Actinomycetota</taxon>
        <taxon>Actinomycetes</taxon>
        <taxon>Streptosporangiales</taxon>
        <taxon>Streptosporangiaceae</taxon>
        <taxon>Nonomuraea</taxon>
    </lineage>
</organism>
<keyword evidence="2" id="KW-0285">Flavoprotein</keyword>
<dbReference type="EMBL" id="JBITGY010000015">
    <property type="protein sequence ID" value="MFI6504437.1"/>
    <property type="molecule type" value="Genomic_DNA"/>
</dbReference>
<dbReference type="PANTHER" id="PTHR43557">
    <property type="entry name" value="APOPTOSIS-INDUCING FACTOR 1"/>
    <property type="match status" value="1"/>
</dbReference>
<evidence type="ECO:0000259" key="5">
    <source>
        <dbReference type="Pfam" id="PF07992"/>
    </source>
</evidence>
<dbReference type="InterPro" id="IPR050446">
    <property type="entry name" value="FAD-oxidoreductase/Apoptosis"/>
</dbReference>
<evidence type="ECO:0000256" key="1">
    <source>
        <dbReference type="ARBA" id="ARBA00001974"/>
    </source>
</evidence>
<dbReference type="InterPro" id="IPR023753">
    <property type="entry name" value="FAD/NAD-binding_dom"/>
</dbReference>
<keyword evidence="4" id="KW-0560">Oxidoreductase</keyword>
<name>A0ABW7Z933_9ACTN</name>
<keyword evidence="8" id="KW-1185">Reference proteome</keyword>
<keyword evidence="3" id="KW-0274">FAD</keyword>
<dbReference type="SUPFAM" id="SSF55424">
    <property type="entry name" value="FAD/NAD-linked reductases, dimerisation (C-terminal) domain"/>
    <property type="match status" value="1"/>
</dbReference>
<evidence type="ECO:0000256" key="2">
    <source>
        <dbReference type="ARBA" id="ARBA00022630"/>
    </source>
</evidence>
<dbReference type="Proteomes" id="UP001612741">
    <property type="component" value="Unassembled WGS sequence"/>
</dbReference>
<dbReference type="InterPro" id="IPR016156">
    <property type="entry name" value="FAD/NAD-linked_Rdtase_dimer_sf"/>
</dbReference>
<evidence type="ECO:0000256" key="3">
    <source>
        <dbReference type="ARBA" id="ARBA00022827"/>
    </source>
</evidence>
<dbReference type="PANTHER" id="PTHR43557:SF2">
    <property type="entry name" value="RIESKE DOMAIN-CONTAINING PROTEIN-RELATED"/>
    <property type="match status" value="1"/>
</dbReference>
<dbReference type="RefSeq" id="WP_397090182.1">
    <property type="nucleotide sequence ID" value="NZ_JBITGY010000015.1"/>
</dbReference>
<dbReference type="PRINTS" id="PR00469">
    <property type="entry name" value="PNDRDTASEII"/>
</dbReference>
<proteinExistence type="predicted"/>
<comment type="cofactor">
    <cofactor evidence="1">
        <name>FAD</name>
        <dbReference type="ChEBI" id="CHEBI:57692"/>
    </cofactor>
</comment>
<dbReference type="Gene3D" id="3.30.390.30">
    <property type="match status" value="1"/>
</dbReference>
<dbReference type="SUPFAM" id="SSF51905">
    <property type="entry name" value="FAD/NAD(P)-binding domain"/>
    <property type="match status" value="2"/>
</dbReference>
<feature type="domain" description="FAD/NAD(P)-binding" evidence="5">
    <location>
        <begin position="3"/>
        <end position="287"/>
    </location>
</feature>
<dbReference type="InterPro" id="IPR028202">
    <property type="entry name" value="Reductase_C"/>
</dbReference>
<sequence length="378" mass="40723">MNRIVIVGASIAGLTAAQALRREGYDGQLTLVGAEPHLPYDRPPLSKQVLAGTWEPERIQPFDTAHYAELGVHLRLGRAATAVDLPGKAVLLCDERLGYDGLIIATGVSPRRPPWPHAHVLRTLDDALRLRAALRSLPRLAVIGAGFLGAEVAATARTLGCDVTLIDPAPQPMAHQLGTRLGARVARLHREHGVIVRTSTKVRRVTPSGVQMHDGRTVQADLVVAAIGCTPATGWLTGSGLPLGDGIECDERGRAAPSVYAAGDVASWHNAAFGTRMRLEHRLNAAEHAGAVARNLLGADRPYAPIPYFWSDQFTTKIQAHGILPADAEITLEHGSPTGDRFVVAYRRNGRTVGLLGWNSPRELRTLRAHTFEPRSTQ</sequence>